<evidence type="ECO:0000313" key="10">
    <source>
        <dbReference type="EMBL" id="TDL38695.1"/>
    </source>
</evidence>
<evidence type="ECO:0000256" key="4">
    <source>
        <dbReference type="ARBA" id="ARBA00022692"/>
    </source>
</evidence>
<evidence type="ECO:0000256" key="7">
    <source>
        <dbReference type="RuleBase" id="RU363032"/>
    </source>
</evidence>
<name>A0A4R5Y5W5_9MICC</name>
<keyword evidence="4 7" id="KW-0812">Transmembrane</keyword>
<dbReference type="Proteomes" id="UP000294621">
    <property type="component" value="Unassembled WGS sequence"/>
</dbReference>
<sequence length="304" mass="33017">MSTLTAQRTTAAPAGRGRPSRGRTPRRRPRGQARLHPVVWVFVIAVMGFSLIPFYWLVNTSLKKGASLSQGELFPSQPTFENYQAVFQSAEFLLALRNSVIIAVVTTTVALVFASFAAYALARLKMRRKALILTLILSVTTFPAIAIAAPLFSIWREIGLYDTLLGLIIPKLTFALPLAIYTLTSFFREIPRELEESAYMDGATPFTAFRKVILPLAVPGLATTAILVFISVWNEFLLAVTLTTSPEARPVPVAIAFFSGTSEFDQPLGTISAASVVITVPLVILVLLCQKRIVSGMTAGAVKG</sequence>
<keyword evidence="3" id="KW-1003">Cell membrane</keyword>
<organism evidence="10 11">
    <name type="scientific">Arthrobacter nitrophenolicus</name>
    <dbReference type="NCBI Taxonomy" id="683150"/>
    <lineage>
        <taxon>Bacteria</taxon>
        <taxon>Bacillati</taxon>
        <taxon>Actinomycetota</taxon>
        <taxon>Actinomycetes</taxon>
        <taxon>Micrococcales</taxon>
        <taxon>Micrococcaceae</taxon>
        <taxon>Arthrobacter</taxon>
    </lineage>
</organism>
<feature type="transmembrane region" description="Helical" evidence="7">
    <location>
        <begin position="208"/>
        <end position="233"/>
    </location>
</feature>
<feature type="transmembrane region" description="Helical" evidence="7">
    <location>
        <begin position="100"/>
        <end position="121"/>
    </location>
</feature>
<feature type="transmembrane region" description="Helical" evidence="7">
    <location>
        <begin position="35"/>
        <end position="58"/>
    </location>
</feature>
<dbReference type="PANTHER" id="PTHR32243">
    <property type="entry name" value="MALTOSE TRANSPORT SYSTEM PERMEASE-RELATED"/>
    <property type="match status" value="1"/>
</dbReference>
<comment type="subcellular location">
    <subcellularLocation>
        <location evidence="1 7">Cell membrane</location>
        <topology evidence="1 7">Multi-pass membrane protein</topology>
    </subcellularLocation>
</comment>
<reference evidence="10 11" key="1">
    <citation type="submission" date="2019-03" db="EMBL/GenBank/DDBJ databases">
        <title>Genome Sequencing and Assembly of Various Microbes Isolated from Partially Reclaimed Soil and Acid Mine Drainage (AMD) Site.</title>
        <authorList>
            <person name="Steinbock B."/>
            <person name="Bechtold R."/>
            <person name="Sevigny J.L."/>
            <person name="Thomas D."/>
            <person name="Cuthill L.R."/>
            <person name="Aveiro Johannsen E.J."/>
            <person name="Thomas K."/>
            <person name="Ghosh A."/>
        </authorList>
    </citation>
    <scope>NUCLEOTIDE SEQUENCE [LARGE SCALE GENOMIC DNA]</scope>
    <source>
        <strain evidence="10 11">S-A1</strain>
    </source>
</reference>
<feature type="region of interest" description="Disordered" evidence="8">
    <location>
        <begin position="1"/>
        <end position="30"/>
    </location>
</feature>
<dbReference type="Pfam" id="PF00528">
    <property type="entry name" value="BPD_transp_1"/>
    <property type="match status" value="1"/>
</dbReference>
<dbReference type="PROSITE" id="PS50928">
    <property type="entry name" value="ABC_TM1"/>
    <property type="match status" value="1"/>
</dbReference>
<keyword evidence="6 7" id="KW-0472">Membrane</keyword>
<accession>A0A4R5Y5W5</accession>
<evidence type="ECO:0000256" key="8">
    <source>
        <dbReference type="SAM" id="MobiDB-lite"/>
    </source>
</evidence>
<feature type="transmembrane region" description="Helical" evidence="7">
    <location>
        <begin position="164"/>
        <end position="187"/>
    </location>
</feature>
<dbReference type="InterPro" id="IPR000515">
    <property type="entry name" value="MetI-like"/>
</dbReference>
<feature type="compositionally biased region" description="Polar residues" evidence="8">
    <location>
        <begin position="1"/>
        <end position="10"/>
    </location>
</feature>
<evidence type="ECO:0000256" key="2">
    <source>
        <dbReference type="ARBA" id="ARBA00022448"/>
    </source>
</evidence>
<dbReference type="GO" id="GO:0055085">
    <property type="term" value="P:transmembrane transport"/>
    <property type="evidence" value="ECO:0007669"/>
    <property type="project" value="InterPro"/>
</dbReference>
<evidence type="ECO:0000313" key="11">
    <source>
        <dbReference type="Proteomes" id="UP000294621"/>
    </source>
</evidence>
<dbReference type="InterPro" id="IPR050901">
    <property type="entry name" value="BP-dep_ABC_trans_perm"/>
</dbReference>
<dbReference type="AlphaFoldDB" id="A0A4R5Y5W5"/>
<evidence type="ECO:0000259" key="9">
    <source>
        <dbReference type="PROSITE" id="PS50928"/>
    </source>
</evidence>
<dbReference type="CDD" id="cd06261">
    <property type="entry name" value="TM_PBP2"/>
    <property type="match status" value="1"/>
</dbReference>
<evidence type="ECO:0000256" key="3">
    <source>
        <dbReference type="ARBA" id="ARBA00022475"/>
    </source>
</evidence>
<dbReference type="SUPFAM" id="SSF161098">
    <property type="entry name" value="MetI-like"/>
    <property type="match status" value="1"/>
</dbReference>
<comment type="similarity">
    <text evidence="7">Belongs to the binding-protein-dependent transport system permease family.</text>
</comment>
<keyword evidence="2 7" id="KW-0813">Transport</keyword>
<comment type="caution">
    <text evidence="10">The sequence shown here is derived from an EMBL/GenBank/DDBJ whole genome shotgun (WGS) entry which is preliminary data.</text>
</comment>
<gene>
    <name evidence="10" type="ORF">E2R57_07035</name>
</gene>
<dbReference type="Gene3D" id="1.10.3720.10">
    <property type="entry name" value="MetI-like"/>
    <property type="match status" value="1"/>
</dbReference>
<dbReference type="GO" id="GO:0005886">
    <property type="term" value="C:plasma membrane"/>
    <property type="evidence" value="ECO:0007669"/>
    <property type="project" value="UniProtKB-SubCell"/>
</dbReference>
<protein>
    <submittedName>
        <fullName evidence="10">Carbohydrate ABC transporter permease</fullName>
    </submittedName>
</protein>
<keyword evidence="5 7" id="KW-1133">Transmembrane helix</keyword>
<dbReference type="PANTHER" id="PTHR32243:SF18">
    <property type="entry name" value="INNER MEMBRANE ABC TRANSPORTER PERMEASE PROTEIN YCJP"/>
    <property type="match status" value="1"/>
</dbReference>
<feature type="transmembrane region" description="Helical" evidence="7">
    <location>
        <begin position="268"/>
        <end position="288"/>
    </location>
</feature>
<dbReference type="EMBL" id="SMZQ01000003">
    <property type="protein sequence ID" value="TDL38695.1"/>
    <property type="molecule type" value="Genomic_DNA"/>
</dbReference>
<evidence type="ECO:0000256" key="5">
    <source>
        <dbReference type="ARBA" id="ARBA00022989"/>
    </source>
</evidence>
<dbReference type="InterPro" id="IPR035906">
    <property type="entry name" value="MetI-like_sf"/>
</dbReference>
<feature type="compositionally biased region" description="Basic residues" evidence="8">
    <location>
        <begin position="18"/>
        <end position="30"/>
    </location>
</feature>
<feature type="domain" description="ABC transmembrane type-1" evidence="9">
    <location>
        <begin position="96"/>
        <end position="289"/>
    </location>
</feature>
<dbReference type="OrthoDB" id="9794684at2"/>
<evidence type="ECO:0000256" key="6">
    <source>
        <dbReference type="ARBA" id="ARBA00023136"/>
    </source>
</evidence>
<proteinExistence type="inferred from homology"/>
<evidence type="ECO:0000256" key="1">
    <source>
        <dbReference type="ARBA" id="ARBA00004651"/>
    </source>
</evidence>
<dbReference type="RefSeq" id="WP_133347678.1">
    <property type="nucleotide sequence ID" value="NZ_SMZQ01000003.1"/>
</dbReference>
<feature type="transmembrane region" description="Helical" evidence="7">
    <location>
        <begin position="130"/>
        <end position="152"/>
    </location>
</feature>